<comment type="subcellular location">
    <subcellularLocation>
        <location evidence="1">Membrane</location>
    </subcellularLocation>
</comment>
<dbReference type="InterPro" id="IPR006685">
    <property type="entry name" value="MscS_channel_2nd"/>
</dbReference>
<dbReference type="eggNOG" id="COG0668">
    <property type="taxonomic scope" value="Bacteria"/>
</dbReference>
<dbReference type="STRING" id="1280950.HJO_01695"/>
<dbReference type="PATRIC" id="fig|1280950.3.peg.349"/>
<dbReference type="GO" id="GO:0071470">
    <property type="term" value="P:cellular response to osmotic stress"/>
    <property type="evidence" value="ECO:0007669"/>
    <property type="project" value="InterPro"/>
</dbReference>
<dbReference type="EMBL" id="ARYK01000001">
    <property type="protein sequence ID" value="KCZ94048.1"/>
    <property type="molecule type" value="Genomic_DNA"/>
</dbReference>
<feature type="transmembrane region" description="Helical" evidence="5">
    <location>
        <begin position="74"/>
        <end position="94"/>
    </location>
</feature>
<dbReference type="PANTHER" id="PTHR30414">
    <property type="entry name" value="MINICONDUCTANCE MECHANOSENSITIVE CHANNEL YBDG"/>
    <property type="match status" value="1"/>
</dbReference>
<evidence type="ECO:0000259" key="6">
    <source>
        <dbReference type="Pfam" id="PF00924"/>
    </source>
</evidence>
<evidence type="ECO:0000256" key="5">
    <source>
        <dbReference type="SAM" id="Phobius"/>
    </source>
</evidence>
<dbReference type="RefSeq" id="WP_035612950.1">
    <property type="nucleotide sequence ID" value="NZ_ARYK01000001.1"/>
</dbReference>
<feature type="transmembrane region" description="Helical" evidence="5">
    <location>
        <begin position="106"/>
        <end position="128"/>
    </location>
</feature>
<accession>A0A059FUF2</accession>
<feature type="transmembrane region" description="Helical" evidence="5">
    <location>
        <begin position="148"/>
        <end position="164"/>
    </location>
</feature>
<dbReference type="Gene3D" id="2.30.30.60">
    <property type="match status" value="1"/>
</dbReference>
<organism evidence="7 8">
    <name type="scientific">Hyphomonas johnsonii MHS-2</name>
    <dbReference type="NCBI Taxonomy" id="1280950"/>
    <lineage>
        <taxon>Bacteria</taxon>
        <taxon>Pseudomonadati</taxon>
        <taxon>Pseudomonadota</taxon>
        <taxon>Alphaproteobacteria</taxon>
        <taxon>Hyphomonadales</taxon>
        <taxon>Hyphomonadaceae</taxon>
        <taxon>Hyphomonas</taxon>
    </lineage>
</organism>
<evidence type="ECO:0000313" key="8">
    <source>
        <dbReference type="Proteomes" id="UP000025171"/>
    </source>
</evidence>
<dbReference type="SUPFAM" id="SSF50182">
    <property type="entry name" value="Sm-like ribonucleoproteins"/>
    <property type="match status" value="1"/>
</dbReference>
<evidence type="ECO:0000256" key="3">
    <source>
        <dbReference type="ARBA" id="ARBA00022989"/>
    </source>
</evidence>
<evidence type="ECO:0000256" key="1">
    <source>
        <dbReference type="ARBA" id="ARBA00004370"/>
    </source>
</evidence>
<keyword evidence="4 5" id="KW-0472">Membrane</keyword>
<feature type="transmembrane region" description="Helical" evidence="5">
    <location>
        <begin position="20"/>
        <end position="53"/>
    </location>
</feature>
<feature type="transmembrane region" description="Helical" evidence="5">
    <location>
        <begin position="170"/>
        <end position="193"/>
    </location>
</feature>
<reference evidence="7 8" key="1">
    <citation type="journal article" date="2014" name="Antonie Van Leeuwenhoek">
        <title>Hyphomonas beringensis sp. nov. and Hyphomonas chukchiensis sp. nov., isolated from surface seawater of the Bering Sea and Chukchi Sea.</title>
        <authorList>
            <person name="Li C."/>
            <person name="Lai Q."/>
            <person name="Li G."/>
            <person name="Dong C."/>
            <person name="Wang J."/>
            <person name="Liao Y."/>
            <person name="Shao Z."/>
        </authorList>
    </citation>
    <scope>NUCLEOTIDE SEQUENCE [LARGE SCALE GENOMIC DNA]</scope>
    <source>
        <strain evidence="7 8">MHS-2</strain>
    </source>
</reference>
<sequence>MLDEISPLIERLGLSDSWTLGLTSAAAVLVMLALASLSYLVMRVVVVAGLARVITRSKSRTDDLLVRMKVFSHLSHVAPAAVISLMGPAVFVEFPAVADAIETLSLVYLTLMIVLFLDALMSAGLVIYRTKPISRTFPITSFVQVGKLLLYMFGAVATLSLLLGESPLTFLAGMGAMTAVLMLVFKDPILGFVAGIQLSVNKMVSVGDWIEMPQYSVDGDVMEIGLTTVKIRNFDKTITTIPTQALINDSFKNWRGMQETGGRRIKRAIHIDLGSVKFCDDDMLTRFSQVQYIADYIAAKTAELAKYNADAGVDTSLRVNGRHLTNIGTFRAYVEAYLRAHPKISDTLTFLVRQLEPTEHGLPIEIYVFTTTTNWIEYEAIQADIFDHLLAVAHEFDLRVFQNPTGGDFARLAG</sequence>
<evidence type="ECO:0000313" key="7">
    <source>
        <dbReference type="EMBL" id="KCZ94048.1"/>
    </source>
</evidence>
<dbReference type="PANTHER" id="PTHR30414:SF0">
    <property type="entry name" value="MINICONDUCTANCE MECHANOSENSITIVE CHANNEL YBDG"/>
    <property type="match status" value="1"/>
</dbReference>
<dbReference type="Proteomes" id="UP000025171">
    <property type="component" value="Unassembled WGS sequence"/>
</dbReference>
<keyword evidence="3 5" id="KW-1133">Transmembrane helix</keyword>
<proteinExistence type="predicted"/>
<feature type="domain" description="Mechanosensitive ion channel MscS" evidence="6">
    <location>
        <begin position="187"/>
        <end position="255"/>
    </location>
</feature>
<dbReference type="InterPro" id="IPR023408">
    <property type="entry name" value="MscS_beta-dom_sf"/>
</dbReference>
<comment type="caution">
    <text evidence="7">The sequence shown here is derived from an EMBL/GenBank/DDBJ whole genome shotgun (WGS) entry which is preliminary data.</text>
</comment>
<protein>
    <submittedName>
        <fullName evidence="7">Mechanosensitive ion channel MscS</fullName>
    </submittedName>
</protein>
<evidence type="ECO:0000256" key="4">
    <source>
        <dbReference type="ARBA" id="ARBA00023136"/>
    </source>
</evidence>
<dbReference type="InterPro" id="IPR010920">
    <property type="entry name" value="LSM_dom_sf"/>
</dbReference>
<evidence type="ECO:0000256" key="2">
    <source>
        <dbReference type="ARBA" id="ARBA00022692"/>
    </source>
</evidence>
<keyword evidence="2 5" id="KW-0812">Transmembrane</keyword>
<dbReference type="GO" id="GO:0005886">
    <property type="term" value="C:plasma membrane"/>
    <property type="evidence" value="ECO:0007669"/>
    <property type="project" value="TreeGrafter"/>
</dbReference>
<dbReference type="OrthoDB" id="9814206at2"/>
<dbReference type="Pfam" id="PF00924">
    <property type="entry name" value="MS_channel_2nd"/>
    <property type="match status" value="1"/>
</dbReference>
<name>A0A059FUF2_9PROT</name>
<dbReference type="AlphaFoldDB" id="A0A059FUF2"/>
<dbReference type="GO" id="GO:0008381">
    <property type="term" value="F:mechanosensitive monoatomic ion channel activity"/>
    <property type="evidence" value="ECO:0007669"/>
    <property type="project" value="InterPro"/>
</dbReference>
<keyword evidence="8" id="KW-1185">Reference proteome</keyword>
<gene>
    <name evidence="7" type="ORF">HJO_01695</name>
</gene>
<dbReference type="InterPro" id="IPR030192">
    <property type="entry name" value="YbdG"/>
</dbReference>